<proteinExistence type="predicted"/>
<sequence length="207" mass="24908">MKRLENSHHVIHDAQLIIYYCFLFKNHRIIELTNKSRLLTQFLINHEIQIVVPESIINEIKKKGFGKIISEYTSSKYPMQIIGLPKNLSPTFEYRMKKKIEDNFYKMINKNWFEIKEYSPNESFIDQIKGFYINFKDIEMLNEFLTIKRRESPIPSEVDLELIAFSKDMDFPIISNDNDITFFAEELYENGFSSKIYNFRDLDFYYN</sequence>
<reference evidence="1" key="1">
    <citation type="submission" date="2019-04" db="EMBL/GenBank/DDBJ databases">
        <title>Evolution of Biomass-Degrading Anaerobic Consortia Revealed by Metagenomics.</title>
        <authorList>
            <person name="Peng X."/>
        </authorList>
    </citation>
    <scope>NUCLEOTIDE SEQUENCE</scope>
    <source>
        <strain evidence="1">SIG12</strain>
    </source>
</reference>
<protein>
    <submittedName>
        <fullName evidence="1">Uncharacterized protein</fullName>
    </submittedName>
</protein>
<comment type="caution">
    <text evidence="1">The sequence shown here is derived from an EMBL/GenBank/DDBJ whole genome shotgun (WGS) entry which is preliminary data.</text>
</comment>
<evidence type="ECO:0000313" key="2">
    <source>
        <dbReference type="Proteomes" id="UP000762703"/>
    </source>
</evidence>
<evidence type="ECO:0000313" key="1">
    <source>
        <dbReference type="EMBL" id="MBE6506220.1"/>
    </source>
</evidence>
<accession>A0A8T3VNH5</accession>
<gene>
    <name evidence="1" type="ORF">E7Z73_10920</name>
</gene>
<dbReference type="Proteomes" id="UP000762703">
    <property type="component" value="Unassembled WGS sequence"/>
</dbReference>
<dbReference type="EMBL" id="SUTE01000094">
    <property type="protein sequence ID" value="MBE6506220.1"/>
    <property type="molecule type" value="Genomic_DNA"/>
</dbReference>
<dbReference type="RefSeq" id="WP_303737888.1">
    <property type="nucleotide sequence ID" value="NZ_SUTE01000094.1"/>
</dbReference>
<organism evidence="1 2">
    <name type="scientific">Methanobrevibacter millerae</name>
    <dbReference type="NCBI Taxonomy" id="230361"/>
    <lineage>
        <taxon>Archaea</taxon>
        <taxon>Methanobacteriati</taxon>
        <taxon>Methanobacteriota</taxon>
        <taxon>Methanomada group</taxon>
        <taxon>Methanobacteria</taxon>
        <taxon>Methanobacteriales</taxon>
        <taxon>Methanobacteriaceae</taxon>
        <taxon>Methanobrevibacter</taxon>
    </lineage>
</organism>
<name>A0A8T3VNH5_9EURY</name>
<dbReference type="AlphaFoldDB" id="A0A8T3VNH5"/>